<dbReference type="AlphaFoldDB" id="A0A2Z4Y7B4"/>
<dbReference type="Proteomes" id="UP000262583">
    <property type="component" value="Chromosome"/>
</dbReference>
<dbReference type="GO" id="GO:0046872">
    <property type="term" value="F:metal ion binding"/>
    <property type="evidence" value="ECO:0007669"/>
    <property type="project" value="InterPro"/>
</dbReference>
<name>A0A2Z4Y7B4_SUMC1</name>
<evidence type="ECO:0000256" key="2">
    <source>
        <dbReference type="RuleBase" id="RU004447"/>
    </source>
</evidence>
<feature type="domain" description="Peptidase M16 N-terminal" evidence="3">
    <location>
        <begin position="20"/>
        <end position="165"/>
    </location>
</feature>
<dbReference type="KEGG" id="schv:BRCON_2324"/>
<dbReference type="GO" id="GO:0004222">
    <property type="term" value="F:metalloendopeptidase activity"/>
    <property type="evidence" value="ECO:0007669"/>
    <property type="project" value="InterPro"/>
</dbReference>
<dbReference type="SUPFAM" id="SSF63411">
    <property type="entry name" value="LuxS/MPP-like metallohydrolase"/>
    <property type="match status" value="2"/>
</dbReference>
<feature type="domain" description="Peptidase M16 C-terminal" evidence="4">
    <location>
        <begin position="173"/>
        <end position="349"/>
    </location>
</feature>
<dbReference type="InterPro" id="IPR050361">
    <property type="entry name" value="MPP/UQCRC_Complex"/>
</dbReference>
<dbReference type="InterPro" id="IPR011249">
    <property type="entry name" value="Metalloenz_LuxS/M16"/>
</dbReference>
<proteinExistence type="inferred from homology"/>
<evidence type="ECO:0000259" key="4">
    <source>
        <dbReference type="Pfam" id="PF05193"/>
    </source>
</evidence>
<dbReference type="PANTHER" id="PTHR11851">
    <property type="entry name" value="METALLOPROTEASE"/>
    <property type="match status" value="1"/>
</dbReference>
<dbReference type="Pfam" id="PF00675">
    <property type="entry name" value="Peptidase_M16"/>
    <property type="match status" value="1"/>
</dbReference>
<dbReference type="InterPro" id="IPR007863">
    <property type="entry name" value="Peptidase_M16_C"/>
</dbReference>
<comment type="similarity">
    <text evidence="1 2">Belongs to the peptidase M16 family.</text>
</comment>
<sequence length="422" mass="47593">MSLGNPSEAKVRRLENGLTVVTKSMPNRVVTIDVWVKAGSAYENDEINGVSHFLEHMMFKGTERYGVGELDKLITSVGGVWNAATSMDFTHYHVTVGAAFFDVALDAISEMIQRPTLDPKEFEKEREVILEEFRRKQDDPWGFLFDALYGVAYASGPYRRTVLGTFESISNLKHSQLVDYYRRMYAPSNMSVLIVGDVHSDDAYSAVARSFEQFQRAFEEPALPESETRYNCGRRVTHPKDVSEVYLAIVLPAPSLERRRDVLAMDVAATILGEGRSSRLYRKLKHELQLVDTIWAGFPTHRFESVFYVGATCDEARAERAVEEAISVIRGLRVSPPSEEELAKAKRVLRNEFCFGTETTTGQSSMIGYYLTLTGGLEFYERYLAEVMSITREDVVRCVTDYLLSEETVVSVTPKSGTHSVE</sequence>
<evidence type="ECO:0000313" key="6">
    <source>
        <dbReference type="Proteomes" id="UP000262583"/>
    </source>
</evidence>
<dbReference type="InterPro" id="IPR001431">
    <property type="entry name" value="Pept_M16_Zn_BS"/>
</dbReference>
<dbReference type="PROSITE" id="PS00143">
    <property type="entry name" value="INSULINASE"/>
    <property type="match status" value="1"/>
</dbReference>
<evidence type="ECO:0000313" key="5">
    <source>
        <dbReference type="EMBL" id="AXA37101.1"/>
    </source>
</evidence>
<dbReference type="PANTHER" id="PTHR11851:SF49">
    <property type="entry name" value="MITOCHONDRIAL-PROCESSING PEPTIDASE SUBUNIT ALPHA"/>
    <property type="match status" value="1"/>
</dbReference>
<accession>A0A2Z4Y7B4</accession>
<dbReference type="InterPro" id="IPR011765">
    <property type="entry name" value="Pept_M16_N"/>
</dbReference>
<evidence type="ECO:0000256" key="1">
    <source>
        <dbReference type="ARBA" id="ARBA00007261"/>
    </source>
</evidence>
<dbReference type="Gene3D" id="3.30.830.10">
    <property type="entry name" value="Metalloenzyme, LuxS/M16 peptidase-like"/>
    <property type="match status" value="2"/>
</dbReference>
<gene>
    <name evidence="5" type="ORF">BRCON_2324</name>
</gene>
<dbReference type="EMBL" id="CP030759">
    <property type="protein sequence ID" value="AXA37101.1"/>
    <property type="molecule type" value="Genomic_DNA"/>
</dbReference>
<reference evidence="5 6" key="1">
    <citation type="submission" date="2018-05" db="EMBL/GenBank/DDBJ databases">
        <title>A metagenomic window into the 2 km-deep terrestrial subsurface aquifer revealed taxonomically and functionally diverse microbial community comprising novel uncultured bacterial lineages.</title>
        <authorList>
            <person name="Kadnikov V.V."/>
            <person name="Mardanov A.V."/>
            <person name="Beletsky A.V."/>
            <person name="Banks D."/>
            <person name="Pimenov N.V."/>
            <person name="Frank Y.A."/>
            <person name="Karnachuk O.V."/>
            <person name="Ravin N.V."/>
        </authorList>
    </citation>
    <scope>NUCLEOTIDE SEQUENCE [LARGE SCALE GENOMIC DNA]</scope>
    <source>
        <strain evidence="5">BY</strain>
    </source>
</reference>
<evidence type="ECO:0000259" key="3">
    <source>
        <dbReference type="Pfam" id="PF00675"/>
    </source>
</evidence>
<organism evidence="5 6">
    <name type="scientific">Sumerlaea chitinivorans</name>
    <dbReference type="NCBI Taxonomy" id="2250252"/>
    <lineage>
        <taxon>Bacteria</taxon>
        <taxon>Candidatus Sumerlaeota</taxon>
        <taxon>Candidatus Sumerlaeia</taxon>
        <taxon>Candidatus Sumerlaeales</taxon>
        <taxon>Candidatus Sumerlaeaceae</taxon>
        <taxon>Candidatus Sumerlaea</taxon>
    </lineage>
</organism>
<protein>
    <submittedName>
        <fullName evidence="5">Mitochondrial processing peptidase-like protein</fullName>
    </submittedName>
</protein>
<dbReference type="GO" id="GO:0006508">
    <property type="term" value="P:proteolysis"/>
    <property type="evidence" value="ECO:0007669"/>
    <property type="project" value="InterPro"/>
</dbReference>
<dbReference type="Pfam" id="PF05193">
    <property type="entry name" value="Peptidase_M16_C"/>
    <property type="match status" value="1"/>
</dbReference>